<proteinExistence type="predicted"/>
<organism evidence="2 3">
    <name type="scientific">Favolaschia claudopus</name>
    <dbReference type="NCBI Taxonomy" id="2862362"/>
    <lineage>
        <taxon>Eukaryota</taxon>
        <taxon>Fungi</taxon>
        <taxon>Dikarya</taxon>
        <taxon>Basidiomycota</taxon>
        <taxon>Agaricomycotina</taxon>
        <taxon>Agaricomycetes</taxon>
        <taxon>Agaricomycetidae</taxon>
        <taxon>Agaricales</taxon>
        <taxon>Marasmiineae</taxon>
        <taxon>Mycenaceae</taxon>
        <taxon>Favolaschia</taxon>
    </lineage>
</organism>
<protein>
    <submittedName>
        <fullName evidence="2">Uncharacterized protein</fullName>
    </submittedName>
</protein>
<feature type="region of interest" description="Disordered" evidence="1">
    <location>
        <begin position="329"/>
        <end position="404"/>
    </location>
</feature>
<comment type="caution">
    <text evidence="2">The sequence shown here is derived from an EMBL/GenBank/DDBJ whole genome shotgun (WGS) entry which is preliminary data.</text>
</comment>
<sequence>MFVLRAELALLPPSQALSRTGLLLLRCHAVTSVTTDDAANGWSNGLPPHFHAHGSLQHRCARRRGTPVQSPAQIESLAQHADVTKAKGIEKRCHQSFEHRLRVKADEAPSRSKRHDEGRCAQDGRIQDPSERLRRMRIVVIESSIDAGDASRSSASAFESVPHARSRAVAHPSSMRYMETGKRDREPYNEGVVLPTRKRQERRRGRCSYTRRGTHLHHLRMRVDRSLIARREAQIASAPSIDRLHLTVTVNGKLHLSVHSGHHDEGRAGEKRRIGAGVTVVMEWSTRGRRWISFVHDDAFLSSSIDDSSGVGVPGVDETAADCDLEIYQGRDASQGKRGRIGREGIDGSENDGRKKTTRTHGPVTRSGHDEEVRAGSSPTSVSCTAHIHPARSSAARSGKPGGR</sequence>
<accession>A0AAW0AUE7</accession>
<feature type="region of interest" description="Disordered" evidence="1">
    <location>
        <begin position="103"/>
        <end position="129"/>
    </location>
</feature>
<name>A0AAW0AUE7_9AGAR</name>
<feature type="compositionally biased region" description="Basic and acidic residues" evidence="1">
    <location>
        <begin position="341"/>
        <end position="355"/>
    </location>
</feature>
<dbReference type="Proteomes" id="UP001362999">
    <property type="component" value="Unassembled WGS sequence"/>
</dbReference>
<keyword evidence="3" id="KW-1185">Reference proteome</keyword>
<dbReference type="EMBL" id="JAWWNJ010000048">
    <property type="protein sequence ID" value="KAK7017273.1"/>
    <property type="molecule type" value="Genomic_DNA"/>
</dbReference>
<evidence type="ECO:0000313" key="2">
    <source>
        <dbReference type="EMBL" id="KAK7017273.1"/>
    </source>
</evidence>
<dbReference type="AlphaFoldDB" id="A0AAW0AUE7"/>
<evidence type="ECO:0000256" key="1">
    <source>
        <dbReference type="SAM" id="MobiDB-lite"/>
    </source>
</evidence>
<evidence type="ECO:0000313" key="3">
    <source>
        <dbReference type="Proteomes" id="UP001362999"/>
    </source>
</evidence>
<gene>
    <name evidence="2" type="ORF">R3P38DRAFT_3360717</name>
</gene>
<reference evidence="2 3" key="1">
    <citation type="journal article" date="2024" name="J Genomics">
        <title>Draft genome sequencing and assembly of Favolaschia claudopus CIRM-BRFM 2984 isolated from oak limbs.</title>
        <authorList>
            <person name="Navarro D."/>
            <person name="Drula E."/>
            <person name="Chaduli D."/>
            <person name="Cazenave R."/>
            <person name="Ahrendt S."/>
            <person name="Wang J."/>
            <person name="Lipzen A."/>
            <person name="Daum C."/>
            <person name="Barry K."/>
            <person name="Grigoriev I.V."/>
            <person name="Favel A."/>
            <person name="Rosso M.N."/>
            <person name="Martin F."/>
        </authorList>
    </citation>
    <scope>NUCLEOTIDE SEQUENCE [LARGE SCALE GENOMIC DNA]</scope>
    <source>
        <strain evidence="2 3">CIRM-BRFM 2984</strain>
    </source>
</reference>